<protein>
    <submittedName>
        <fullName evidence="8">Proton-translocating NADH-quinone oxidoreductase, chain M</fullName>
    </submittedName>
</protein>
<dbReference type="GO" id="GO:0008137">
    <property type="term" value="F:NADH dehydrogenase (ubiquinone) activity"/>
    <property type="evidence" value="ECO:0007669"/>
    <property type="project" value="InterPro"/>
</dbReference>
<evidence type="ECO:0000256" key="1">
    <source>
        <dbReference type="ARBA" id="ARBA00004141"/>
    </source>
</evidence>
<proteinExistence type="inferred from homology"/>
<feature type="transmembrane region" description="Helical" evidence="6">
    <location>
        <begin position="127"/>
        <end position="147"/>
    </location>
</feature>
<feature type="transmembrane region" description="Helical" evidence="6">
    <location>
        <begin position="265"/>
        <end position="283"/>
    </location>
</feature>
<dbReference type="EMBL" id="GG730040">
    <property type="protein sequence ID" value="EEZ93191.1"/>
    <property type="molecule type" value="Genomic_DNA"/>
</dbReference>
<dbReference type="GO" id="GO:0015990">
    <property type="term" value="P:electron transport coupled proton transport"/>
    <property type="evidence" value="ECO:0007669"/>
    <property type="project" value="TreeGrafter"/>
</dbReference>
<feature type="transmembrane region" description="Helical" evidence="6">
    <location>
        <begin position="104"/>
        <end position="121"/>
    </location>
</feature>
<gene>
    <name evidence="8" type="ORF">BJBARM4_0114</name>
</gene>
<accession>D2EEH3</accession>
<dbReference type="Pfam" id="PF00361">
    <property type="entry name" value="Proton_antipo_M"/>
    <property type="match status" value="1"/>
</dbReference>
<comment type="subcellular location">
    <subcellularLocation>
        <location evidence="1">Membrane</location>
        <topology evidence="1">Multi-pass membrane protein</topology>
    </subcellularLocation>
</comment>
<dbReference type="PANTHER" id="PTHR43507">
    <property type="entry name" value="NADH-UBIQUINONE OXIDOREDUCTASE CHAIN 4"/>
    <property type="match status" value="1"/>
</dbReference>
<name>D2EEH3_PARA4</name>
<evidence type="ECO:0000256" key="6">
    <source>
        <dbReference type="SAM" id="Phobius"/>
    </source>
</evidence>
<feature type="transmembrane region" description="Helical" evidence="6">
    <location>
        <begin position="364"/>
        <end position="383"/>
    </location>
</feature>
<dbReference type="InterPro" id="IPR003918">
    <property type="entry name" value="NADH_UbQ_OxRdtase"/>
</dbReference>
<sequence>MVNLTLLLIVPALGILLIILRRFYEKFVSPEIIVFSVMVLNAILFGLGLVFGFGNFSVNINSSISLAFSLQENFITIPFLFLATVVPLAILLFAVKEIKESKDIFYIFYLLVYLSVISVFISSNLLIFFVFWEVAVLSLFFITGLWGDKKKGKKAAMKFLVFTQFGSLTLLAVFILLFLYTGSFNFSVIASKMSLLPSYIEYIAFFLLLITVMIKMPIFPLHGWLLDSYYYSPSSGTMFLSSMLSKLGGFAFILFGFGLFRNVLIAFRLPLISLGVFTAVYIAFTASGQKDLKKLLSYSSMFYMALIFIGVSSGVNTAIAGSILLMVSHAFIITLLFGVSYILLKRTGTNEMESMGGIMSKMPILSFFLVFGIFASLGIPGLSNFPGELLIFIGSYSVAGISLIAIFGIMLSTNYYLRVIKQSLFGQLKKTFASLKDISRAEVITMGFLSFFILLIGLFPSLLLNTLGGL</sequence>
<feature type="transmembrane region" description="Helical" evidence="6">
    <location>
        <begin position="159"/>
        <end position="182"/>
    </location>
</feature>
<feature type="transmembrane region" description="Helical" evidence="6">
    <location>
        <begin position="295"/>
        <end position="313"/>
    </location>
</feature>
<dbReference type="GO" id="GO:0042773">
    <property type="term" value="P:ATP synthesis coupled electron transport"/>
    <property type="evidence" value="ECO:0007669"/>
    <property type="project" value="InterPro"/>
</dbReference>
<evidence type="ECO:0000256" key="4">
    <source>
        <dbReference type="ARBA" id="ARBA00022989"/>
    </source>
</evidence>
<dbReference type="NCBIfam" id="TIGR01972">
    <property type="entry name" value="NDH_I_M"/>
    <property type="match status" value="1"/>
</dbReference>
<reference evidence="8 9" key="1">
    <citation type="journal article" date="2010" name="Proc. Natl. Acad. Sci. U.S.A.">
        <title>Enigmatic, ultrasmall, uncultivated Archaea.</title>
        <authorList>
            <person name="Baker B.J."/>
            <person name="Comolli L.R."/>
            <person name="Dick G.J."/>
            <person name="Hauser L.J."/>
            <person name="Hyatt D."/>
            <person name="Dill B.D."/>
            <person name="Land M.L."/>
            <person name="Verberkmoes N.C."/>
            <person name="Hettich R.L."/>
            <person name="Banfield J.F."/>
        </authorList>
    </citation>
    <scope>NUCLEOTIDE SEQUENCE [LARGE SCALE GENOMIC DNA]</scope>
</reference>
<dbReference type="InterPro" id="IPR010227">
    <property type="entry name" value="NADH_Q_OxRdtase_chainM/4"/>
</dbReference>
<dbReference type="InterPro" id="IPR001750">
    <property type="entry name" value="ND/Mrp_TM"/>
</dbReference>
<organism evidence="8 9">
    <name type="scientific">Candidatus Parvarchaeum acidiphilum ARMAN-4</name>
    <dbReference type="NCBI Taxonomy" id="662760"/>
    <lineage>
        <taxon>Archaea</taxon>
        <taxon>Candidatus Parvarchaeota</taxon>
        <taxon>Candidatus Parvarchaeum</taxon>
    </lineage>
</organism>
<evidence type="ECO:0000256" key="3">
    <source>
        <dbReference type="ARBA" id="ARBA00022692"/>
    </source>
</evidence>
<feature type="transmembrane region" description="Helical" evidence="6">
    <location>
        <begin position="438"/>
        <end position="463"/>
    </location>
</feature>
<dbReference type="GO" id="GO:0003954">
    <property type="term" value="F:NADH dehydrogenase activity"/>
    <property type="evidence" value="ECO:0007669"/>
    <property type="project" value="TreeGrafter"/>
</dbReference>
<evidence type="ECO:0000256" key="2">
    <source>
        <dbReference type="ARBA" id="ARBA00009025"/>
    </source>
</evidence>
<comment type="similarity">
    <text evidence="2">Belongs to the complex I subunit 4 family.</text>
</comment>
<feature type="transmembrane region" description="Helical" evidence="6">
    <location>
        <begin position="6"/>
        <end position="24"/>
    </location>
</feature>
<feature type="transmembrane region" description="Helical" evidence="6">
    <location>
        <begin position="202"/>
        <end position="226"/>
    </location>
</feature>
<dbReference type="GO" id="GO:0016020">
    <property type="term" value="C:membrane"/>
    <property type="evidence" value="ECO:0007669"/>
    <property type="project" value="UniProtKB-SubCell"/>
</dbReference>
<evidence type="ECO:0000256" key="5">
    <source>
        <dbReference type="ARBA" id="ARBA00023136"/>
    </source>
</evidence>
<keyword evidence="3 6" id="KW-0812">Transmembrane</keyword>
<dbReference type="PRINTS" id="PR01437">
    <property type="entry name" value="NUOXDRDTASE4"/>
</dbReference>
<feature type="domain" description="NADH:quinone oxidoreductase/Mrp antiporter transmembrane" evidence="7">
    <location>
        <begin position="122"/>
        <end position="408"/>
    </location>
</feature>
<dbReference type="Proteomes" id="UP000009375">
    <property type="component" value="Unassembled WGS sequence"/>
</dbReference>
<keyword evidence="5 6" id="KW-0472">Membrane</keyword>
<dbReference type="AlphaFoldDB" id="D2EEH3"/>
<dbReference type="GO" id="GO:0048039">
    <property type="term" value="F:ubiquinone binding"/>
    <property type="evidence" value="ECO:0007669"/>
    <property type="project" value="TreeGrafter"/>
</dbReference>
<feature type="transmembrane region" description="Helical" evidence="6">
    <location>
        <begin position="31"/>
        <end position="54"/>
    </location>
</feature>
<keyword evidence="4 6" id="KW-1133">Transmembrane helix</keyword>
<evidence type="ECO:0000313" key="9">
    <source>
        <dbReference type="Proteomes" id="UP000009375"/>
    </source>
</evidence>
<feature type="transmembrane region" description="Helical" evidence="6">
    <location>
        <begin position="319"/>
        <end position="344"/>
    </location>
</feature>
<feature type="transmembrane region" description="Helical" evidence="6">
    <location>
        <begin position="238"/>
        <end position="259"/>
    </location>
</feature>
<feature type="transmembrane region" description="Helical" evidence="6">
    <location>
        <begin position="74"/>
        <end position="95"/>
    </location>
</feature>
<evidence type="ECO:0000313" key="8">
    <source>
        <dbReference type="EMBL" id="EEZ93191.1"/>
    </source>
</evidence>
<dbReference type="PANTHER" id="PTHR43507:SF1">
    <property type="entry name" value="NADH-UBIQUINONE OXIDOREDUCTASE CHAIN 4"/>
    <property type="match status" value="1"/>
</dbReference>
<evidence type="ECO:0000259" key="7">
    <source>
        <dbReference type="Pfam" id="PF00361"/>
    </source>
</evidence>
<feature type="transmembrane region" description="Helical" evidence="6">
    <location>
        <begin position="389"/>
        <end position="417"/>
    </location>
</feature>